<dbReference type="CDD" id="cd07089">
    <property type="entry name" value="ALDH_CddD-AldA-like"/>
    <property type="match status" value="1"/>
</dbReference>
<evidence type="ECO:0000256" key="3">
    <source>
        <dbReference type="PROSITE-ProRule" id="PRU10007"/>
    </source>
</evidence>
<feature type="domain" description="Aldehyde dehydrogenase" evidence="5">
    <location>
        <begin position="49"/>
        <end position="512"/>
    </location>
</feature>
<dbReference type="Proteomes" id="UP000584374">
    <property type="component" value="Unassembled WGS sequence"/>
</dbReference>
<evidence type="ECO:0000313" key="6">
    <source>
        <dbReference type="EMBL" id="MBB5157331.1"/>
    </source>
</evidence>
<dbReference type="InterPro" id="IPR016163">
    <property type="entry name" value="Ald_DH_C"/>
</dbReference>
<evidence type="ECO:0000256" key="1">
    <source>
        <dbReference type="ARBA" id="ARBA00009986"/>
    </source>
</evidence>
<dbReference type="PANTHER" id="PTHR42804">
    <property type="entry name" value="ALDEHYDE DEHYDROGENASE"/>
    <property type="match status" value="1"/>
</dbReference>
<dbReference type="InterPro" id="IPR016162">
    <property type="entry name" value="Ald_DH_N"/>
</dbReference>
<gene>
    <name evidence="6" type="ORF">BJ970_004865</name>
</gene>
<sequence>MASPAVALQTTLGGLWGSREPDEALLNLVEKGRPGSPFLLVDGKLREATSGAHFDNVNPTTEQVMGTTADAGPEDVEAAVAAARRAFDETDWSTNHSFRRRCLEQLHLGLVKVADELRATATREIGVGIRTTYGFHSDFALDLLPWWAQYATNYDYEVPLPDQPWAAGNNRIIAKEPLGVIAAITPWNYPLYTTMTKIGPALAAGNTTILKPAPQTPWHATLIAKVVAEETDIPPGVLNILPTSDNSVAELLTTDPRVDMVHFTGSTAVGKKIIRNTADRIGRVALELGGKSANIVLDDAPITDLIPIAAGLVCMNSGQGCVLPTRLLVPHDRYEESVELATFAYENIPYGDPREPHVIQGPQVSQVQRERVLSYIEKGRAEGATVLAGGGTPAHLETGYFVEPTLFADVDPRSTIAQEEIFGPVLCLMPYRDEDHAVQIANDTSYGLAGSVWSATSERAVAVARRIRSGMLSVNGGFFYARDLPVGGYKQSGLGRECGVEGFEEFLETKAIAIGVS</sequence>
<dbReference type="SUPFAM" id="SSF53720">
    <property type="entry name" value="ALDH-like"/>
    <property type="match status" value="1"/>
</dbReference>
<dbReference type="EMBL" id="JACHIW010000001">
    <property type="protein sequence ID" value="MBB5157331.1"/>
    <property type="molecule type" value="Genomic_DNA"/>
</dbReference>
<dbReference type="PANTHER" id="PTHR42804:SF1">
    <property type="entry name" value="ALDEHYDE DEHYDROGENASE-RELATED"/>
    <property type="match status" value="1"/>
</dbReference>
<dbReference type="AlphaFoldDB" id="A0A840QBZ3"/>
<evidence type="ECO:0000256" key="2">
    <source>
        <dbReference type="ARBA" id="ARBA00023002"/>
    </source>
</evidence>
<dbReference type="FunFam" id="3.40.605.10:FF:000007">
    <property type="entry name" value="NAD/NADP-dependent betaine aldehyde dehydrogenase"/>
    <property type="match status" value="1"/>
</dbReference>
<name>A0A840QBZ3_9PSEU</name>
<organism evidence="6 7">
    <name type="scientific">Saccharopolyspora phatthalungensis</name>
    <dbReference type="NCBI Taxonomy" id="664693"/>
    <lineage>
        <taxon>Bacteria</taxon>
        <taxon>Bacillati</taxon>
        <taxon>Actinomycetota</taxon>
        <taxon>Actinomycetes</taxon>
        <taxon>Pseudonocardiales</taxon>
        <taxon>Pseudonocardiaceae</taxon>
        <taxon>Saccharopolyspora</taxon>
    </lineage>
</organism>
<evidence type="ECO:0000259" key="5">
    <source>
        <dbReference type="Pfam" id="PF00171"/>
    </source>
</evidence>
<dbReference type="InterPro" id="IPR029510">
    <property type="entry name" value="Ald_DH_CS_GLU"/>
</dbReference>
<accession>A0A840QBZ3</accession>
<reference evidence="6 7" key="1">
    <citation type="submission" date="2020-08" db="EMBL/GenBank/DDBJ databases">
        <title>Sequencing the genomes of 1000 actinobacteria strains.</title>
        <authorList>
            <person name="Klenk H.-P."/>
        </authorList>
    </citation>
    <scope>NUCLEOTIDE SEQUENCE [LARGE SCALE GENOMIC DNA]</scope>
    <source>
        <strain evidence="6 7">DSM 45584</strain>
    </source>
</reference>
<dbReference type="Pfam" id="PF00171">
    <property type="entry name" value="Aldedh"/>
    <property type="match status" value="1"/>
</dbReference>
<dbReference type="PROSITE" id="PS00687">
    <property type="entry name" value="ALDEHYDE_DEHYDR_GLU"/>
    <property type="match status" value="1"/>
</dbReference>
<dbReference type="Gene3D" id="3.40.309.10">
    <property type="entry name" value="Aldehyde Dehydrogenase, Chain A, domain 2"/>
    <property type="match status" value="1"/>
</dbReference>
<feature type="active site" evidence="3">
    <location>
        <position position="287"/>
    </location>
</feature>
<dbReference type="InterPro" id="IPR015590">
    <property type="entry name" value="Aldehyde_DH_dom"/>
</dbReference>
<dbReference type="EC" id="1.2.1.3" evidence="6"/>
<comment type="caution">
    <text evidence="6">The sequence shown here is derived from an EMBL/GenBank/DDBJ whole genome shotgun (WGS) entry which is preliminary data.</text>
</comment>
<protein>
    <submittedName>
        <fullName evidence="6">Aldehyde dehydrogenase (NAD+)</fullName>
        <ecNumber evidence="6">1.2.1.3</ecNumber>
    </submittedName>
</protein>
<evidence type="ECO:0000256" key="4">
    <source>
        <dbReference type="RuleBase" id="RU003345"/>
    </source>
</evidence>
<dbReference type="InterPro" id="IPR016161">
    <property type="entry name" value="Ald_DH/histidinol_DH"/>
</dbReference>
<proteinExistence type="inferred from homology"/>
<keyword evidence="7" id="KW-1185">Reference proteome</keyword>
<dbReference type="RefSeq" id="WP_184728300.1">
    <property type="nucleotide sequence ID" value="NZ_JACHIW010000001.1"/>
</dbReference>
<comment type="similarity">
    <text evidence="1 4">Belongs to the aldehyde dehydrogenase family.</text>
</comment>
<evidence type="ECO:0000313" key="7">
    <source>
        <dbReference type="Proteomes" id="UP000584374"/>
    </source>
</evidence>
<dbReference type="Gene3D" id="3.40.605.10">
    <property type="entry name" value="Aldehyde Dehydrogenase, Chain A, domain 1"/>
    <property type="match status" value="1"/>
</dbReference>
<dbReference type="GO" id="GO:0004029">
    <property type="term" value="F:aldehyde dehydrogenase (NAD+) activity"/>
    <property type="evidence" value="ECO:0007669"/>
    <property type="project" value="UniProtKB-EC"/>
</dbReference>
<keyword evidence="2 4" id="KW-0560">Oxidoreductase</keyword>